<dbReference type="SUPFAM" id="SSF52047">
    <property type="entry name" value="RNI-like"/>
    <property type="match status" value="1"/>
</dbReference>
<reference evidence="2" key="2">
    <citation type="submission" date="2015-01" db="EMBL/GenBank/DDBJ databases">
        <title>Evolutionary Origins and Diversification of the Mycorrhizal Mutualists.</title>
        <authorList>
            <consortium name="DOE Joint Genome Institute"/>
            <consortium name="Mycorrhizal Genomics Consortium"/>
            <person name="Kohler A."/>
            <person name="Kuo A."/>
            <person name="Nagy L.G."/>
            <person name="Floudas D."/>
            <person name="Copeland A."/>
            <person name="Barry K.W."/>
            <person name="Cichocki N."/>
            <person name="Veneault-Fourrey C."/>
            <person name="LaButti K."/>
            <person name="Lindquist E.A."/>
            <person name="Lipzen A."/>
            <person name="Lundell T."/>
            <person name="Morin E."/>
            <person name="Murat C."/>
            <person name="Riley R."/>
            <person name="Ohm R."/>
            <person name="Sun H."/>
            <person name="Tunlid A."/>
            <person name="Henrissat B."/>
            <person name="Grigoriev I.V."/>
            <person name="Hibbett D.S."/>
            <person name="Martin F."/>
        </authorList>
    </citation>
    <scope>NUCLEOTIDE SEQUENCE [LARGE SCALE GENOMIC DNA]</scope>
    <source>
        <strain evidence="2">h7</strain>
    </source>
</reference>
<dbReference type="AlphaFoldDB" id="A0A0C3CIE9"/>
<sequence>MPADIHAIPPEILAAIFVMGVHTWEIQFVSTLSRVCQDWKSVVDNTPRLWGVIFISSRSSPGVLEKQLAKAKASPLSLWVLPCAQAIQLNRVRKQLFALSANWVEADVGTAFLCESGTGWNALRHNLQRLTLCRGHSTSDDPGSFFEDSTDISHRQPSLHTFYSLSLPVAWTRGFLGPWIKHFYLRQSGKGQKITDTWEYLARIPNAKTISLYQVQHVEHPDEVLQPPCTIVLAKLRDLKFRRVKFSSVVLAAIAAPSLQTLSIDEASESVWGSPSSMSSCFTQWIQPSHTPAHLHTLELIDTLKSGDIPYLIRFLRLLPNLVRLLITDDEVGRATASTSTSSNGKVKLYYALAYPYVNEDGGSTSSAWLCPSLMILYLDTAPELTELIPIARSRGGIAPFTAGIPPPARLRRLESNLCPVDLDELNELKCSIDEVNCICLHCGLTIEDDSQ</sequence>
<dbReference type="EMBL" id="KN831774">
    <property type="protein sequence ID" value="KIM43914.1"/>
    <property type="molecule type" value="Genomic_DNA"/>
</dbReference>
<protein>
    <submittedName>
        <fullName evidence="1">Uncharacterized protein</fullName>
    </submittedName>
</protein>
<keyword evidence="2" id="KW-1185">Reference proteome</keyword>
<dbReference type="Proteomes" id="UP000053424">
    <property type="component" value="Unassembled WGS sequence"/>
</dbReference>
<accession>A0A0C3CIE9</accession>
<dbReference type="HOGENOM" id="CLU_597221_0_0_1"/>
<dbReference type="OrthoDB" id="3062612at2759"/>
<reference evidence="1 2" key="1">
    <citation type="submission" date="2014-04" db="EMBL/GenBank/DDBJ databases">
        <authorList>
            <consortium name="DOE Joint Genome Institute"/>
            <person name="Kuo A."/>
            <person name="Gay G."/>
            <person name="Dore J."/>
            <person name="Kohler A."/>
            <person name="Nagy L.G."/>
            <person name="Floudas D."/>
            <person name="Copeland A."/>
            <person name="Barry K.W."/>
            <person name="Cichocki N."/>
            <person name="Veneault-Fourrey C."/>
            <person name="LaButti K."/>
            <person name="Lindquist E.A."/>
            <person name="Lipzen A."/>
            <person name="Lundell T."/>
            <person name="Morin E."/>
            <person name="Murat C."/>
            <person name="Sun H."/>
            <person name="Tunlid A."/>
            <person name="Henrissat B."/>
            <person name="Grigoriev I.V."/>
            <person name="Hibbett D.S."/>
            <person name="Martin F."/>
            <person name="Nordberg H.P."/>
            <person name="Cantor M.N."/>
            <person name="Hua S.X."/>
        </authorList>
    </citation>
    <scope>NUCLEOTIDE SEQUENCE [LARGE SCALE GENOMIC DNA]</scope>
    <source>
        <strain evidence="2">h7</strain>
    </source>
</reference>
<evidence type="ECO:0000313" key="2">
    <source>
        <dbReference type="Proteomes" id="UP000053424"/>
    </source>
</evidence>
<organism evidence="1 2">
    <name type="scientific">Hebeloma cylindrosporum</name>
    <dbReference type="NCBI Taxonomy" id="76867"/>
    <lineage>
        <taxon>Eukaryota</taxon>
        <taxon>Fungi</taxon>
        <taxon>Dikarya</taxon>
        <taxon>Basidiomycota</taxon>
        <taxon>Agaricomycotina</taxon>
        <taxon>Agaricomycetes</taxon>
        <taxon>Agaricomycetidae</taxon>
        <taxon>Agaricales</taxon>
        <taxon>Agaricineae</taxon>
        <taxon>Hymenogastraceae</taxon>
        <taxon>Hebeloma</taxon>
    </lineage>
</organism>
<proteinExistence type="predicted"/>
<evidence type="ECO:0000313" key="1">
    <source>
        <dbReference type="EMBL" id="KIM43914.1"/>
    </source>
</evidence>
<gene>
    <name evidence="1" type="ORF">M413DRAFT_442980</name>
</gene>
<name>A0A0C3CIE9_HEBCY</name>